<feature type="compositionally biased region" description="Polar residues" evidence="1">
    <location>
        <begin position="34"/>
        <end position="44"/>
    </location>
</feature>
<feature type="domain" description="Retrotransposon Copia-like N-terminal" evidence="2">
    <location>
        <begin position="27"/>
        <end position="75"/>
    </location>
</feature>
<dbReference type="Proteomes" id="UP001443914">
    <property type="component" value="Unassembled WGS sequence"/>
</dbReference>
<sequence length="404" mass="46009">MDDEINPTSGMNSQTNPIDSNDPLYFHPRDGASTVRTGQPLTGPQNYREWKREMGISLALKRKLELVIGKVKKPTNDPVRASAWDACNNLVISWLLGSMDSLTRKSVMYYTNCKTIWDDLEDYYTELKALWDELEALTEYPPMTSFPPELMALDKFLDKQNEEMRLFQFLNGLDPEYSTLRSNMLMMTQLPTVEAAFAYVQQEEDLAKQGQMTPMETEASALFSKGEYRFACPICRMDNHSEEQCWKKIGYPAGHPKNNRKLLGQKPEFKFQGNYKPQKNQGFKNKSNYSPSHSGTKGAQYKGKKTAEHVSSYYEEKDLTSSIQRATRPLESLLGSVLGNSNMGADTDEEIDQAFTGMITCNLVNMSENMWVVDSGASDHMSFSKKRYEANQTSQKQTENYLAK</sequence>
<dbReference type="PANTHER" id="PTHR37610">
    <property type="entry name" value="CCHC-TYPE DOMAIN-CONTAINING PROTEIN"/>
    <property type="match status" value="1"/>
</dbReference>
<evidence type="ECO:0000313" key="3">
    <source>
        <dbReference type="EMBL" id="KAK9741185.1"/>
    </source>
</evidence>
<feature type="region of interest" description="Disordered" evidence="1">
    <location>
        <begin position="274"/>
        <end position="303"/>
    </location>
</feature>
<dbReference type="PANTHER" id="PTHR37610:SF6">
    <property type="entry name" value="GAG-POLYPEPTIDE OF LTR COPIA-TYPE-RELATED"/>
    <property type="match status" value="1"/>
</dbReference>
<gene>
    <name evidence="3" type="ORF">RND81_03G087600</name>
</gene>
<protein>
    <recommendedName>
        <fullName evidence="2">Retrotransposon Copia-like N-terminal domain-containing protein</fullName>
    </recommendedName>
</protein>
<dbReference type="InterPro" id="IPR029472">
    <property type="entry name" value="Copia-like_N"/>
</dbReference>
<name>A0AAW1M5D1_SAPOF</name>
<reference evidence="3" key="1">
    <citation type="submission" date="2024-03" db="EMBL/GenBank/DDBJ databases">
        <title>WGS assembly of Saponaria officinalis var. Norfolk2.</title>
        <authorList>
            <person name="Jenkins J."/>
            <person name="Shu S."/>
            <person name="Grimwood J."/>
            <person name="Barry K."/>
            <person name="Goodstein D."/>
            <person name="Schmutz J."/>
            <person name="Leebens-Mack J."/>
            <person name="Osbourn A."/>
        </authorList>
    </citation>
    <scope>NUCLEOTIDE SEQUENCE [LARGE SCALE GENOMIC DNA]</scope>
    <source>
        <strain evidence="3">JIC</strain>
    </source>
</reference>
<accession>A0AAW1M5D1</accession>
<comment type="caution">
    <text evidence="3">The sequence shown here is derived from an EMBL/GenBank/DDBJ whole genome shotgun (WGS) entry which is preliminary data.</text>
</comment>
<evidence type="ECO:0000256" key="1">
    <source>
        <dbReference type="SAM" id="MobiDB-lite"/>
    </source>
</evidence>
<feature type="compositionally biased region" description="Polar residues" evidence="1">
    <location>
        <begin position="1"/>
        <end position="19"/>
    </location>
</feature>
<keyword evidence="4" id="KW-1185">Reference proteome</keyword>
<evidence type="ECO:0000313" key="4">
    <source>
        <dbReference type="Proteomes" id="UP001443914"/>
    </source>
</evidence>
<dbReference type="AlphaFoldDB" id="A0AAW1M5D1"/>
<feature type="region of interest" description="Disordered" evidence="1">
    <location>
        <begin position="1"/>
        <end position="44"/>
    </location>
</feature>
<proteinExistence type="predicted"/>
<evidence type="ECO:0000259" key="2">
    <source>
        <dbReference type="Pfam" id="PF14244"/>
    </source>
</evidence>
<dbReference type="EMBL" id="JBDFQZ010000003">
    <property type="protein sequence ID" value="KAK9741185.1"/>
    <property type="molecule type" value="Genomic_DNA"/>
</dbReference>
<organism evidence="3 4">
    <name type="scientific">Saponaria officinalis</name>
    <name type="common">Common soapwort</name>
    <name type="synonym">Lychnis saponaria</name>
    <dbReference type="NCBI Taxonomy" id="3572"/>
    <lineage>
        <taxon>Eukaryota</taxon>
        <taxon>Viridiplantae</taxon>
        <taxon>Streptophyta</taxon>
        <taxon>Embryophyta</taxon>
        <taxon>Tracheophyta</taxon>
        <taxon>Spermatophyta</taxon>
        <taxon>Magnoliopsida</taxon>
        <taxon>eudicotyledons</taxon>
        <taxon>Gunneridae</taxon>
        <taxon>Pentapetalae</taxon>
        <taxon>Caryophyllales</taxon>
        <taxon>Caryophyllaceae</taxon>
        <taxon>Caryophylleae</taxon>
        <taxon>Saponaria</taxon>
    </lineage>
</organism>
<dbReference type="Pfam" id="PF14244">
    <property type="entry name" value="Retrotran_gag_3"/>
    <property type="match status" value="1"/>
</dbReference>
<feature type="compositionally biased region" description="Polar residues" evidence="1">
    <location>
        <begin position="275"/>
        <end position="297"/>
    </location>
</feature>